<dbReference type="AlphaFoldDB" id="A0A5B7TYI8"/>
<name>A0A5B7TYI8_9FLAO</name>
<dbReference type="Gene3D" id="3.40.50.1860">
    <property type="match status" value="2"/>
</dbReference>
<dbReference type="RefSeq" id="WP_138951077.1">
    <property type="nucleotide sequence ID" value="NZ_CP040749.1"/>
</dbReference>
<sequence>MKHLVILGLGARSTLFYQKKLHELYFKKEGAYATFPFTLKQLDFNTINPYLPNNTSVLSPILQEELKVYNYSEVRLLVPNITIHEILDTIEFNLQIIHPYKLLVKELSNIKLNNLVFFGTKFTNNNSYLSSYISDKSIVKLKNKEVIFLDDLRKKVYANAETSQDVIIYNEMIARYSINNIVIIACTELSIINTSEHVHVIDLSMLQCKESLKIITRNKSSE</sequence>
<organism evidence="1 2">
    <name type="scientific">Aureibaculum algae</name>
    <dbReference type="NCBI Taxonomy" id="2584122"/>
    <lineage>
        <taxon>Bacteria</taxon>
        <taxon>Pseudomonadati</taxon>
        <taxon>Bacteroidota</taxon>
        <taxon>Flavobacteriia</taxon>
        <taxon>Flavobacteriales</taxon>
        <taxon>Flavobacteriaceae</taxon>
        <taxon>Aureibaculum</taxon>
    </lineage>
</organism>
<dbReference type="Proteomes" id="UP000306229">
    <property type="component" value="Chromosome"/>
</dbReference>
<dbReference type="GO" id="GO:0016855">
    <property type="term" value="F:racemase and epimerase activity, acting on amino acids and derivatives"/>
    <property type="evidence" value="ECO:0007669"/>
    <property type="project" value="InterPro"/>
</dbReference>
<dbReference type="OrthoDB" id="9803739at2"/>
<reference evidence="1 2" key="1">
    <citation type="submission" date="2019-05" db="EMBL/GenBank/DDBJ databases">
        <title>Algicella ahnfeltiae gen. nov., sp. nov., a novel marine bacterium of the family Flavobacteriaceae isolated from a red alga.</title>
        <authorList>
            <person name="Nedashkovskaya O.I."/>
            <person name="Kukhlevskiy A.D."/>
            <person name="Kim S.-G."/>
            <person name="Zhukova N.V."/>
            <person name="Mikhailov V.V."/>
        </authorList>
    </citation>
    <scope>NUCLEOTIDE SEQUENCE [LARGE SCALE GENOMIC DNA]</scope>
    <source>
        <strain evidence="1 2">10Alg115</strain>
    </source>
</reference>
<dbReference type="InterPro" id="IPR001920">
    <property type="entry name" value="Asp/Glu_race"/>
</dbReference>
<accession>A0A5B7TYI8</accession>
<proteinExistence type="predicted"/>
<keyword evidence="2" id="KW-1185">Reference proteome</keyword>
<evidence type="ECO:0000313" key="1">
    <source>
        <dbReference type="EMBL" id="QCX40236.1"/>
    </source>
</evidence>
<evidence type="ECO:0000313" key="2">
    <source>
        <dbReference type="Proteomes" id="UP000306229"/>
    </source>
</evidence>
<protein>
    <submittedName>
        <fullName evidence="1">Aspartate/glutamate racemase family protein</fullName>
    </submittedName>
</protein>
<gene>
    <name evidence="1" type="ORF">FF125_17940</name>
</gene>
<dbReference type="EMBL" id="CP040749">
    <property type="protein sequence ID" value="QCX40236.1"/>
    <property type="molecule type" value="Genomic_DNA"/>
</dbReference>
<dbReference type="KEGG" id="fbe:FF125_17940"/>